<dbReference type="Gene3D" id="3.40.50.300">
    <property type="entry name" value="P-loop containing nucleotide triphosphate hydrolases"/>
    <property type="match status" value="2"/>
</dbReference>
<dbReference type="PANTHER" id="PTHR32114:SF2">
    <property type="entry name" value="ABC TRANSPORTER ABCH.3"/>
    <property type="match status" value="1"/>
</dbReference>
<dbReference type="RefSeq" id="WP_229229432.1">
    <property type="nucleotide sequence ID" value="NZ_AP024525.1"/>
</dbReference>
<gene>
    <name evidence="7" type="primary">sbcC</name>
    <name evidence="7" type="ORF">SCMU_24780</name>
</gene>
<keyword evidence="8" id="KW-1185">Reference proteome</keyword>
<dbReference type="InterPro" id="IPR027417">
    <property type="entry name" value="P-loop_NTPase"/>
</dbReference>
<evidence type="ECO:0000256" key="5">
    <source>
        <dbReference type="SAM" id="MobiDB-lite"/>
    </source>
</evidence>
<dbReference type="PANTHER" id="PTHR32114">
    <property type="entry name" value="ABC TRANSPORTER ABCH.3"/>
    <property type="match status" value="1"/>
</dbReference>
<keyword evidence="4" id="KW-0175">Coiled coil</keyword>
<evidence type="ECO:0000256" key="1">
    <source>
        <dbReference type="ARBA" id="ARBA00006930"/>
    </source>
</evidence>
<feature type="coiled-coil region" evidence="4">
    <location>
        <begin position="591"/>
        <end position="618"/>
    </location>
</feature>
<reference evidence="7 8" key="1">
    <citation type="journal article" date="2021" name="J. Biosci. Bioeng.">
        <title>Identification and characterization of a chc gene cluster responsible for the aromatization pathway of cyclohexanecarboxylate degradation in Sinomonas cyclohexanicum ATCC 51369.</title>
        <authorList>
            <person name="Yamamoto T."/>
            <person name="Hasegawa Y."/>
            <person name="Lau P.C.K."/>
            <person name="Iwaki H."/>
        </authorList>
    </citation>
    <scope>NUCLEOTIDE SEQUENCE [LARGE SCALE GENOMIC DNA]</scope>
    <source>
        <strain evidence="7 8">ATCC 51369</strain>
    </source>
</reference>
<feature type="region of interest" description="Disordered" evidence="5">
    <location>
        <begin position="225"/>
        <end position="270"/>
    </location>
</feature>
<feature type="domain" description="Rad50/SbcC-type AAA" evidence="6">
    <location>
        <begin position="5"/>
        <end position="184"/>
    </location>
</feature>
<evidence type="ECO:0000256" key="2">
    <source>
        <dbReference type="ARBA" id="ARBA00011322"/>
    </source>
</evidence>
<evidence type="ECO:0000313" key="7">
    <source>
        <dbReference type="EMBL" id="BCT76636.1"/>
    </source>
</evidence>
<feature type="coiled-coil region" evidence="4">
    <location>
        <begin position="814"/>
        <end position="851"/>
    </location>
</feature>
<name>A0ABN6FKP9_SINCY</name>
<protein>
    <recommendedName>
        <fullName evidence="3">Nuclease SbcCD subunit C</fullName>
    </recommendedName>
</protein>
<organism evidence="7 8">
    <name type="scientific">Sinomonas cyclohexanicum</name>
    <name type="common">Corynebacterium cyclohexanicum</name>
    <dbReference type="NCBI Taxonomy" id="322009"/>
    <lineage>
        <taxon>Bacteria</taxon>
        <taxon>Bacillati</taxon>
        <taxon>Actinomycetota</taxon>
        <taxon>Actinomycetes</taxon>
        <taxon>Micrococcales</taxon>
        <taxon>Micrococcaceae</taxon>
        <taxon>Sinomonas</taxon>
    </lineage>
</organism>
<comment type="subunit">
    <text evidence="2">Heterodimer of SbcC and SbcD.</text>
</comment>
<accession>A0ABN6FKP9</accession>
<dbReference type="Pfam" id="PF13558">
    <property type="entry name" value="SbcC_Walker_B"/>
    <property type="match status" value="1"/>
</dbReference>
<evidence type="ECO:0000259" key="6">
    <source>
        <dbReference type="Pfam" id="PF13476"/>
    </source>
</evidence>
<proteinExistence type="inferred from homology"/>
<evidence type="ECO:0000256" key="3">
    <source>
        <dbReference type="ARBA" id="ARBA00013368"/>
    </source>
</evidence>
<feature type="compositionally biased region" description="Polar residues" evidence="5">
    <location>
        <begin position="241"/>
        <end position="253"/>
    </location>
</feature>
<evidence type="ECO:0000256" key="4">
    <source>
        <dbReference type="SAM" id="Coils"/>
    </source>
</evidence>
<evidence type="ECO:0000313" key="8">
    <source>
        <dbReference type="Proteomes" id="UP001319861"/>
    </source>
</evidence>
<dbReference type="Proteomes" id="UP001319861">
    <property type="component" value="Chromosome"/>
</dbReference>
<dbReference type="EMBL" id="AP024525">
    <property type="protein sequence ID" value="BCT76636.1"/>
    <property type="molecule type" value="Genomic_DNA"/>
</dbReference>
<comment type="similarity">
    <text evidence="1">Belongs to the SMC family. SbcC subfamily.</text>
</comment>
<dbReference type="InterPro" id="IPR038729">
    <property type="entry name" value="Rad50/SbcC_AAA"/>
</dbReference>
<dbReference type="SUPFAM" id="SSF52540">
    <property type="entry name" value="P-loop containing nucleoside triphosphate hydrolases"/>
    <property type="match status" value="1"/>
</dbReference>
<dbReference type="Pfam" id="PF13476">
    <property type="entry name" value="AAA_23"/>
    <property type="match status" value="1"/>
</dbReference>
<sequence length="1053" mass="111005">MRLHRLEVSAFGPFAGNESIDFDALAEHGLFLLNGPTGSGKTSILDAVCYALYGSLPGARQGTKSLKSHHAPADAEPAVLLEFSARGRRFEVRRTPEWARPSLRSSAGWVAQKASTHVRELVDGEWRPLTSRNDEAGALLADVLGMAREQFTRVVLLPQGEFASFLRAKASDRVELLERLFGTQRFADVEAQLGALAQEARSASEAAERAAATPVLRLEGEIDAHAFGPDPEATPAEAGVSGTSRPGSEQGTEPSELAAAPVLDPDGPLDPAQARALFEWADSALVRRHTVALRQRGPAEEELAAARTRAAEVASALEDAAELTQARKRRHDWEEQSAGHAERQARLARHAAASGLRTPLAEAATAARRSEAARAAARTDLEAAVAAGWGTGREDRGALDSFGLPEAERARAAALSASAEAAVLAERAVAEQELASLETALGADRDALEDAGATASRLAAAAEGLSHEIRELTGERTLLEPAAAALAAARLEATAAESVVTAVQEHARAARAVGSASEQLERCRAAALDARQSWLDLRERRLEQSAAELAAQLTDAVPCPVCGSGEHPAPAIGAEDPLALVDAERTAAKESEAARAREDQAKEAVAAAREALAGIEARGGATDPDKAVLVREDKLAAVRAATEADTRLRAVVERLGILGPQLDAAVAGRDEAAALRIRAEESVVRRTQDIERLRAEVDGWRAGFPSVGARQAHVAALSRTLAALEESLVRSRASVAEESRTAELLEAALGATEFADGDAARAALLDDDAAVRTESRIRAHEAEEQQLKGLFASAAVRRGLEAEVAGQAVSRADLDALRTVEDRAERRLRSAEAAARDAAAARERVAALREQFEASVPSLEDARRRSQSLAELVRTVRGQGDNDRRMSLHSYVLAARLEQVALAATERLLAMSDGRFSLEHSDALAARGAASGLGLDVVDGWTGQRRDPSTLSGGESFMAALSLALGLADVVQHESGGIDIETLFVDEGFGSLDEQALEQVMDAIEGLRAGGRVVGLVSHVSELKQRIPAQIRVAKGRTGSHIASVGVTGSPAA</sequence>